<gene>
    <name evidence="1" type="ORF">BROSI_A1465</name>
</gene>
<comment type="caution">
    <text evidence="1">The sequence shown here is derived from an EMBL/GenBank/DDBJ whole genome shotgun (WGS) entry which is preliminary data.</text>
</comment>
<proteinExistence type="predicted"/>
<organism evidence="1 2">
    <name type="scientific">Candidatus Brocadia sinica JPN1</name>
    <dbReference type="NCBI Taxonomy" id="1197129"/>
    <lineage>
        <taxon>Bacteria</taxon>
        <taxon>Pseudomonadati</taxon>
        <taxon>Planctomycetota</taxon>
        <taxon>Candidatus Brocadiia</taxon>
        <taxon>Candidatus Brocadiales</taxon>
        <taxon>Candidatus Brocadiaceae</taxon>
        <taxon>Candidatus Brocadia</taxon>
    </lineage>
</organism>
<dbReference type="Proteomes" id="UP000032309">
    <property type="component" value="Unassembled WGS sequence"/>
</dbReference>
<dbReference type="EMBL" id="BAFN01000001">
    <property type="protein sequence ID" value="GAN32949.1"/>
    <property type="molecule type" value="Genomic_DNA"/>
</dbReference>
<evidence type="ECO:0000313" key="1">
    <source>
        <dbReference type="EMBL" id="GAN32949.1"/>
    </source>
</evidence>
<name>A0ABQ0JVZ9_9BACT</name>
<accession>A0ABQ0JVZ9</accession>
<protein>
    <submittedName>
        <fullName evidence="1">Uncharacterized protein</fullName>
    </submittedName>
</protein>
<sequence length="79" mass="9539">MKTQSEISKEYCIQKYREYKETHHRIPTVKEYLEFAGFNYRKLIRVYGDDAYSKLQIECGNSTNKLNLERTPLEKIMQQ</sequence>
<dbReference type="RefSeq" id="WP_052563024.1">
    <property type="nucleotide sequence ID" value="NZ_BAFN01000001.1"/>
</dbReference>
<reference evidence="2" key="1">
    <citation type="journal article" date="2015" name="Genome Announc.">
        <title>Draft Genome Sequence of an Anaerobic Ammonium-Oxidizing Bacterium, "Candidatus Brocadia sinica".</title>
        <authorList>
            <person name="Oshiki M."/>
            <person name="Shinyako-Hata K."/>
            <person name="Satoh H."/>
            <person name="Okabe S."/>
        </authorList>
    </citation>
    <scope>NUCLEOTIDE SEQUENCE [LARGE SCALE GENOMIC DNA]</scope>
    <source>
        <strain evidence="2">JPN1</strain>
    </source>
</reference>
<evidence type="ECO:0000313" key="2">
    <source>
        <dbReference type="Proteomes" id="UP000032309"/>
    </source>
</evidence>
<keyword evidence="2" id="KW-1185">Reference proteome</keyword>